<feature type="non-terminal residue" evidence="1">
    <location>
        <position position="70"/>
    </location>
</feature>
<dbReference type="EMBL" id="JAIWYP010000002">
    <property type="protein sequence ID" value="KAH3874629.1"/>
    <property type="molecule type" value="Genomic_DNA"/>
</dbReference>
<organism evidence="1 2">
    <name type="scientific">Dreissena polymorpha</name>
    <name type="common">Zebra mussel</name>
    <name type="synonym">Mytilus polymorpha</name>
    <dbReference type="NCBI Taxonomy" id="45954"/>
    <lineage>
        <taxon>Eukaryota</taxon>
        <taxon>Metazoa</taxon>
        <taxon>Spiralia</taxon>
        <taxon>Lophotrochozoa</taxon>
        <taxon>Mollusca</taxon>
        <taxon>Bivalvia</taxon>
        <taxon>Autobranchia</taxon>
        <taxon>Heteroconchia</taxon>
        <taxon>Euheterodonta</taxon>
        <taxon>Imparidentia</taxon>
        <taxon>Neoheterodontei</taxon>
        <taxon>Myida</taxon>
        <taxon>Dreissenoidea</taxon>
        <taxon>Dreissenidae</taxon>
        <taxon>Dreissena</taxon>
    </lineage>
</organism>
<reference evidence="1" key="2">
    <citation type="submission" date="2020-11" db="EMBL/GenBank/DDBJ databases">
        <authorList>
            <person name="McCartney M.A."/>
            <person name="Auch B."/>
            <person name="Kono T."/>
            <person name="Mallez S."/>
            <person name="Becker A."/>
            <person name="Gohl D.M."/>
            <person name="Silverstein K.A.T."/>
            <person name="Koren S."/>
            <person name="Bechman K.B."/>
            <person name="Herman A."/>
            <person name="Abrahante J.E."/>
            <person name="Garbe J."/>
        </authorList>
    </citation>
    <scope>NUCLEOTIDE SEQUENCE</scope>
    <source>
        <strain evidence="1">Duluth1</strain>
        <tissue evidence="1">Whole animal</tissue>
    </source>
</reference>
<evidence type="ECO:0000313" key="2">
    <source>
        <dbReference type="Proteomes" id="UP000828390"/>
    </source>
</evidence>
<evidence type="ECO:0000313" key="1">
    <source>
        <dbReference type="EMBL" id="KAH3874629.1"/>
    </source>
</evidence>
<proteinExistence type="predicted"/>
<dbReference type="Proteomes" id="UP000828390">
    <property type="component" value="Unassembled WGS sequence"/>
</dbReference>
<sequence>MTKKWVWHVELIKVQLYMKFQSCRMKHFDFRDNVKNLNKRQSFPRKNTALECDTCKTSYHLPCQGGMSDT</sequence>
<protein>
    <submittedName>
        <fullName evidence="1">Uncharacterized protein</fullName>
    </submittedName>
</protein>
<name>A0A9D4MFA5_DREPO</name>
<accession>A0A9D4MFA5</accession>
<comment type="caution">
    <text evidence="1">The sequence shown here is derived from an EMBL/GenBank/DDBJ whole genome shotgun (WGS) entry which is preliminary data.</text>
</comment>
<dbReference type="AlphaFoldDB" id="A0A9D4MFA5"/>
<gene>
    <name evidence="1" type="ORF">DPMN_037879</name>
</gene>
<keyword evidence="2" id="KW-1185">Reference proteome</keyword>
<reference evidence="1" key="1">
    <citation type="journal article" date="2019" name="bioRxiv">
        <title>The Genome of the Zebra Mussel, Dreissena polymorpha: A Resource for Invasive Species Research.</title>
        <authorList>
            <person name="McCartney M.A."/>
            <person name="Auch B."/>
            <person name="Kono T."/>
            <person name="Mallez S."/>
            <person name="Zhang Y."/>
            <person name="Obille A."/>
            <person name="Becker A."/>
            <person name="Abrahante J.E."/>
            <person name="Garbe J."/>
            <person name="Badalamenti J.P."/>
            <person name="Herman A."/>
            <person name="Mangelson H."/>
            <person name="Liachko I."/>
            <person name="Sullivan S."/>
            <person name="Sone E.D."/>
            <person name="Koren S."/>
            <person name="Silverstein K.A.T."/>
            <person name="Beckman K.B."/>
            <person name="Gohl D.M."/>
        </authorList>
    </citation>
    <scope>NUCLEOTIDE SEQUENCE</scope>
    <source>
        <strain evidence="1">Duluth1</strain>
        <tissue evidence="1">Whole animal</tissue>
    </source>
</reference>